<dbReference type="EMBL" id="MN739485">
    <property type="protein sequence ID" value="QHT07735.1"/>
    <property type="molecule type" value="Genomic_DNA"/>
</dbReference>
<name>A0A6C0CW53_9ZZZZ</name>
<proteinExistence type="predicted"/>
<keyword evidence="1" id="KW-0472">Membrane</keyword>
<feature type="transmembrane region" description="Helical" evidence="1">
    <location>
        <begin position="217"/>
        <end position="236"/>
    </location>
</feature>
<feature type="transmembrane region" description="Helical" evidence="1">
    <location>
        <begin position="132"/>
        <end position="152"/>
    </location>
</feature>
<keyword evidence="1" id="KW-0812">Transmembrane</keyword>
<feature type="transmembrane region" description="Helical" evidence="1">
    <location>
        <begin position="190"/>
        <end position="210"/>
    </location>
</feature>
<feature type="transmembrane region" description="Helical" evidence="1">
    <location>
        <begin position="60"/>
        <end position="86"/>
    </location>
</feature>
<evidence type="ECO:0000313" key="2">
    <source>
        <dbReference type="EMBL" id="QHT07735.1"/>
    </source>
</evidence>
<dbReference type="AlphaFoldDB" id="A0A6C0CW53"/>
<evidence type="ECO:0000256" key="1">
    <source>
        <dbReference type="SAM" id="Phobius"/>
    </source>
</evidence>
<protein>
    <submittedName>
        <fullName evidence="2">Uncharacterized protein</fullName>
    </submittedName>
</protein>
<organism evidence="2">
    <name type="scientific">viral metagenome</name>
    <dbReference type="NCBI Taxonomy" id="1070528"/>
    <lineage>
        <taxon>unclassified sequences</taxon>
        <taxon>metagenomes</taxon>
        <taxon>organismal metagenomes</taxon>
    </lineage>
</organism>
<reference evidence="2" key="1">
    <citation type="journal article" date="2020" name="Nature">
        <title>Giant virus diversity and host interactions through global metagenomics.</title>
        <authorList>
            <person name="Schulz F."/>
            <person name="Roux S."/>
            <person name="Paez-Espino D."/>
            <person name="Jungbluth S."/>
            <person name="Walsh D.A."/>
            <person name="Denef V.J."/>
            <person name="McMahon K.D."/>
            <person name="Konstantinidis K.T."/>
            <person name="Eloe-Fadrosh E.A."/>
            <person name="Kyrpides N.C."/>
            <person name="Woyke T."/>
        </authorList>
    </citation>
    <scope>NUCLEOTIDE SEQUENCE</scope>
    <source>
        <strain evidence="2">GVMAG-M-3300021964-36</strain>
    </source>
</reference>
<keyword evidence="1" id="KW-1133">Transmembrane helix</keyword>
<feature type="transmembrane region" description="Helical" evidence="1">
    <location>
        <begin position="164"/>
        <end position="184"/>
    </location>
</feature>
<accession>A0A6C0CW53</accession>
<feature type="transmembrane region" description="Helical" evidence="1">
    <location>
        <begin position="20"/>
        <end position="39"/>
    </location>
</feature>
<sequence>MEKYINNFFLNSFDNPISSLVMFMVFIIAVGLIYLVYINGDQYTSNKYTNSKKNNDIFKVLIVIIKSITIFIIITVVVACILLVYFEKKNANLLKDIQMAMMLPPDQQNAMIEKYKKELINSSIEFFKKKEVHLLFIYVMYKRVFLFIFKSILSTKLLTLEDRYFFIIDAFMMFFLTGYFELNYPDSPQIQILLIILNIINITMGCYRLVSSTEIQFNNLYLTENILFLYIIISIII</sequence>